<keyword evidence="1" id="KW-0863">Zinc-finger</keyword>
<feature type="compositionally biased region" description="Basic and acidic residues" evidence="2">
    <location>
        <begin position="204"/>
        <end position="233"/>
    </location>
</feature>
<evidence type="ECO:0000256" key="2">
    <source>
        <dbReference type="SAM" id="MobiDB-lite"/>
    </source>
</evidence>
<organism evidence="4 5">
    <name type="scientific">Vitrella brassicaformis (strain CCMP3155)</name>
    <dbReference type="NCBI Taxonomy" id="1169540"/>
    <lineage>
        <taxon>Eukaryota</taxon>
        <taxon>Sar</taxon>
        <taxon>Alveolata</taxon>
        <taxon>Colpodellida</taxon>
        <taxon>Vitrellaceae</taxon>
        <taxon>Vitrella</taxon>
    </lineage>
</organism>
<sequence length="335" mass="38414">MCVQTKKCFCCGQPGHGWQQCPKLTEFAAAAKNDPRFYIVPAPVVATHTKELKPTAQKKVWVPKIRANCPQLRRGDTRTAFKLIILPSDPKYLQVEVVPGLLVRIAGYVLYRWPCLRGSICTLDERDEGIKVPAPVKAETTCSTASMMTKSFKKILYKRTTKDVAAVLDEDMPEPLSNHWNVSIHMKTIIQARVMAQAKTKTVRRVEQEQRRQKSHEREAGEFAKTEEELKERKDRRRKRHEEDVDRFAKLLEKITQQLDDKEGEAAKSKAKDAEESRKKTKARQRKATRVKRAKAAQLRDEHETARLIRILSGKLEVLRLLMFAPVTLFFSLGP</sequence>
<dbReference type="AlphaFoldDB" id="A0A0G4EQ78"/>
<evidence type="ECO:0000256" key="1">
    <source>
        <dbReference type="PROSITE-ProRule" id="PRU00047"/>
    </source>
</evidence>
<dbReference type="InterPro" id="IPR001878">
    <property type="entry name" value="Znf_CCHC"/>
</dbReference>
<feature type="compositionally biased region" description="Basic residues" evidence="2">
    <location>
        <begin position="279"/>
        <end position="295"/>
    </location>
</feature>
<dbReference type="PROSITE" id="PS50158">
    <property type="entry name" value="ZF_CCHC"/>
    <property type="match status" value="1"/>
</dbReference>
<evidence type="ECO:0000259" key="3">
    <source>
        <dbReference type="PROSITE" id="PS50158"/>
    </source>
</evidence>
<evidence type="ECO:0000313" key="4">
    <source>
        <dbReference type="EMBL" id="CEL99567.1"/>
    </source>
</evidence>
<protein>
    <recommendedName>
        <fullName evidence="3">CCHC-type domain-containing protein</fullName>
    </recommendedName>
</protein>
<gene>
    <name evidence="4" type="ORF">Vbra_12635</name>
</gene>
<keyword evidence="1" id="KW-0479">Metal-binding</keyword>
<feature type="compositionally biased region" description="Basic and acidic residues" evidence="2">
    <location>
        <begin position="259"/>
        <end position="278"/>
    </location>
</feature>
<dbReference type="InParanoid" id="A0A0G4EQ78"/>
<dbReference type="VEuPathDB" id="CryptoDB:Vbra_12635"/>
<name>A0A0G4EQ78_VITBC</name>
<dbReference type="Proteomes" id="UP000041254">
    <property type="component" value="Unassembled WGS sequence"/>
</dbReference>
<accession>A0A0G4EQ78</accession>
<feature type="region of interest" description="Disordered" evidence="2">
    <location>
        <begin position="201"/>
        <end position="243"/>
    </location>
</feature>
<dbReference type="GO" id="GO:0008270">
    <property type="term" value="F:zinc ion binding"/>
    <property type="evidence" value="ECO:0007669"/>
    <property type="project" value="UniProtKB-KW"/>
</dbReference>
<reference evidence="4 5" key="1">
    <citation type="submission" date="2014-11" db="EMBL/GenBank/DDBJ databases">
        <authorList>
            <person name="Zhu J."/>
            <person name="Qi W."/>
            <person name="Song R."/>
        </authorList>
    </citation>
    <scope>NUCLEOTIDE SEQUENCE [LARGE SCALE GENOMIC DNA]</scope>
</reference>
<evidence type="ECO:0000313" key="5">
    <source>
        <dbReference type="Proteomes" id="UP000041254"/>
    </source>
</evidence>
<keyword evidence="5" id="KW-1185">Reference proteome</keyword>
<feature type="region of interest" description="Disordered" evidence="2">
    <location>
        <begin position="259"/>
        <end position="298"/>
    </location>
</feature>
<keyword evidence="1" id="KW-0862">Zinc</keyword>
<dbReference type="EMBL" id="CDMY01000283">
    <property type="protein sequence ID" value="CEL99567.1"/>
    <property type="molecule type" value="Genomic_DNA"/>
</dbReference>
<feature type="domain" description="CCHC-type" evidence="3">
    <location>
        <begin position="7"/>
        <end position="23"/>
    </location>
</feature>
<proteinExistence type="predicted"/>
<dbReference type="GO" id="GO:0003676">
    <property type="term" value="F:nucleic acid binding"/>
    <property type="evidence" value="ECO:0007669"/>
    <property type="project" value="InterPro"/>
</dbReference>